<feature type="signal peptide" evidence="2">
    <location>
        <begin position="1"/>
        <end position="25"/>
    </location>
</feature>
<sequence length="230" mass="23607">MRNTFALKSLWLGVPALCTALTAFAADEVPALTLPLASAVSSYLAQSGTQLVSGSGTQNGQSGTGSGTVTRDEAVPVTFEGQAALQKRSVVSLTLQTSSGTSTSESTALTYFDSNYIAPLGASIDGLYAVTRSSTPLPATAKAGDSGSWYAMNVFTDPSKFLRVGTATVNYSVQAETASTLLLSVTSTATPILGNPIVNTTTYRLGTSGAAIPLQEVTSTPGTNLTIQYQ</sequence>
<dbReference type="Proteomes" id="UP000248856">
    <property type="component" value="Unassembled WGS sequence"/>
</dbReference>
<evidence type="ECO:0000256" key="2">
    <source>
        <dbReference type="SAM" id="SignalP"/>
    </source>
</evidence>
<reference evidence="3 4" key="1">
    <citation type="submission" date="2018-06" db="EMBL/GenBank/DDBJ databases">
        <title>Genomic Encyclopedia of Archaeal and Bacterial Type Strains, Phase II (KMG-II): from individual species to whole genera.</title>
        <authorList>
            <person name="Goeker M."/>
        </authorList>
    </citation>
    <scope>NUCLEOTIDE SEQUENCE [LARGE SCALE GENOMIC DNA]</scope>
    <source>
        <strain evidence="3 4">CFPB 3232</strain>
    </source>
</reference>
<keyword evidence="2" id="KW-0732">Signal</keyword>
<evidence type="ECO:0000256" key="1">
    <source>
        <dbReference type="SAM" id="MobiDB-lite"/>
    </source>
</evidence>
<comment type="caution">
    <text evidence="3">The sequence shown here is derived from an EMBL/GenBank/DDBJ whole genome shotgun (WGS) entry which is preliminary data.</text>
</comment>
<dbReference type="EMBL" id="QLTA01000029">
    <property type="protein sequence ID" value="RAR78630.1"/>
    <property type="molecule type" value="Genomic_DNA"/>
</dbReference>
<accession>A0A328YXS6</accession>
<feature type="compositionally biased region" description="Low complexity" evidence="1">
    <location>
        <begin position="52"/>
        <end position="61"/>
    </location>
</feature>
<evidence type="ECO:0000313" key="4">
    <source>
        <dbReference type="Proteomes" id="UP000248856"/>
    </source>
</evidence>
<organism evidence="3 4">
    <name type="scientific">Paracidovorax anthurii</name>
    <dbReference type="NCBI Taxonomy" id="78229"/>
    <lineage>
        <taxon>Bacteria</taxon>
        <taxon>Pseudomonadati</taxon>
        <taxon>Pseudomonadota</taxon>
        <taxon>Betaproteobacteria</taxon>
        <taxon>Burkholderiales</taxon>
        <taxon>Comamonadaceae</taxon>
        <taxon>Paracidovorax</taxon>
    </lineage>
</organism>
<protein>
    <submittedName>
        <fullName evidence="3">Uncharacterized protein</fullName>
    </submittedName>
</protein>
<proteinExistence type="predicted"/>
<feature type="region of interest" description="Disordered" evidence="1">
    <location>
        <begin position="51"/>
        <end position="71"/>
    </location>
</feature>
<dbReference type="AlphaFoldDB" id="A0A328YXS6"/>
<keyword evidence="4" id="KW-1185">Reference proteome</keyword>
<dbReference type="OrthoDB" id="8811480at2"/>
<gene>
    <name evidence="3" type="ORF">AX018_10295</name>
</gene>
<evidence type="ECO:0000313" key="3">
    <source>
        <dbReference type="EMBL" id="RAR78630.1"/>
    </source>
</evidence>
<feature type="chain" id="PRO_5016301811" evidence="2">
    <location>
        <begin position="26"/>
        <end position="230"/>
    </location>
</feature>
<name>A0A328YXS6_9BURK</name>
<dbReference type="RefSeq" id="WP_111878290.1">
    <property type="nucleotide sequence ID" value="NZ_CBCSGC010000215.1"/>
</dbReference>